<reference evidence="2" key="1">
    <citation type="submission" date="2024-06" db="EMBL/GenBank/DDBJ databases">
        <title>Multi-omics analyses provide insights into the biosynthesis of the anticancer antibiotic pleurotin in Hohenbuehelia grisea.</title>
        <authorList>
            <person name="Weaver J.A."/>
            <person name="Alberti F."/>
        </authorList>
    </citation>
    <scope>NUCLEOTIDE SEQUENCE [LARGE SCALE GENOMIC DNA]</scope>
    <source>
        <strain evidence="2">T-177</strain>
    </source>
</reference>
<gene>
    <name evidence="1" type="ORF">HGRIS_013163</name>
</gene>
<protein>
    <recommendedName>
        <fullName evidence="3">F-box domain-containing protein</fullName>
    </recommendedName>
</protein>
<evidence type="ECO:0000313" key="1">
    <source>
        <dbReference type="EMBL" id="KAL0947019.1"/>
    </source>
</evidence>
<evidence type="ECO:0008006" key="3">
    <source>
        <dbReference type="Google" id="ProtNLM"/>
    </source>
</evidence>
<keyword evidence="2" id="KW-1185">Reference proteome</keyword>
<sequence>MATPLHLTKTSLAIIAKPEFPKLLQTNVSANAQEATMIRSAAAAAREQLQRVQAELEQAEPYVEQLRAQRDELKEYTQRYNCVASGIRNLPVEILVVIFLLLRPNPNDEPSSFDVRGWPWSLARVCSRWRSVIASTPQFWGKIISTMPPIPRLDTRKSIRHSLHVNWIYDLTKTILSRTNDLPLSVTFSPIFMQEHSRSLSLLLSTSSRWREATLNFHPVISSEVPEHFSDIENKLDALETLKVVVDHDYQPIQPKTLNTIFHAAPKLHTAKLVGPSALVYFQLPWHQLTTLTYEDLEVLPHALDIFHHMPQLINLSIRGTFGPLDDFEPILLPNLSSLSLTIDANYVQVWTLPGLQYLIINIDYEEPIPDFLDLTTITAMLRRSSCPLNTLSIQAPALSNDNDNNEIIPLLLAVPTLKTLRLSRLRVVSRNLLRALTLDTSRGTSNIAPSLLHVVLHALQEGEPGVISALLAFLESRRKAGSDFGLKRALITVPPELFTIPSQANRLMRLEDSGLQVQILSAGSFLEDYYPNGQA</sequence>
<comment type="caution">
    <text evidence="1">The sequence shown here is derived from an EMBL/GenBank/DDBJ whole genome shotgun (WGS) entry which is preliminary data.</text>
</comment>
<dbReference type="Proteomes" id="UP001556367">
    <property type="component" value="Unassembled WGS sequence"/>
</dbReference>
<accession>A0ABR3IUU2</accession>
<dbReference type="Gene3D" id="1.20.1280.50">
    <property type="match status" value="1"/>
</dbReference>
<proteinExistence type="predicted"/>
<dbReference type="EMBL" id="JASNQZ010000015">
    <property type="protein sequence ID" value="KAL0947019.1"/>
    <property type="molecule type" value="Genomic_DNA"/>
</dbReference>
<name>A0ABR3IUU2_9AGAR</name>
<evidence type="ECO:0000313" key="2">
    <source>
        <dbReference type="Proteomes" id="UP001556367"/>
    </source>
</evidence>
<organism evidence="1 2">
    <name type="scientific">Hohenbuehelia grisea</name>
    <dbReference type="NCBI Taxonomy" id="104357"/>
    <lineage>
        <taxon>Eukaryota</taxon>
        <taxon>Fungi</taxon>
        <taxon>Dikarya</taxon>
        <taxon>Basidiomycota</taxon>
        <taxon>Agaricomycotina</taxon>
        <taxon>Agaricomycetes</taxon>
        <taxon>Agaricomycetidae</taxon>
        <taxon>Agaricales</taxon>
        <taxon>Pleurotineae</taxon>
        <taxon>Pleurotaceae</taxon>
        <taxon>Hohenbuehelia</taxon>
    </lineage>
</organism>